<reference evidence="1" key="1">
    <citation type="journal article" date="2023" name="Mol. Phylogenet. Evol.">
        <title>Genome-scale phylogeny and comparative genomics of the fungal order Sordariales.</title>
        <authorList>
            <person name="Hensen N."/>
            <person name="Bonometti L."/>
            <person name="Westerberg I."/>
            <person name="Brannstrom I.O."/>
            <person name="Guillou S."/>
            <person name="Cros-Aarteil S."/>
            <person name="Calhoun S."/>
            <person name="Haridas S."/>
            <person name="Kuo A."/>
            <person name="Mondo S."/>
            <person name="Pangilinan J."/>
            <person name="Riley R."/>
            <person name="LaButti K."/>
            <person name="Andreopoulos B."/>
            <person name="Lipzen A."/>
            <person name="Chen C."/>
            <person name="Yan M."/>
            <person name="Daum C."/>
            <person name="Ng V."/>
            <person name="Clum A."/>
            <person name="Steindorff A."/>
            <person name="Ohm R.A."/>
            <person name="Martin F."/>
            <person name="Silar P."/>
            <person name="Natvig D.O."/>
            <person name="Lalanne C."/>
            <person name="Gautier V."/>
            <person name="Ament-Velasquez S.L."/>
            <person name="Kruys A."/>
            <person name="Hutchinson M.I."/>
            <person name="Powell A.J."/>
            <person name="Barry K."/>
            <person name="Miller A.N."/>
            <person name="Grigoriev I.V."/>
            <person name="Debuchy R."/>
            <person name="Gladieux P."/>
            <person name="Hiltunen Thoren M."/>
            <person name="Johannesson H."/>
        </authorList>
    </citation>
    <scope>NUCLEOTIDE SEQUENCE</scope>
    <source>
        <strain evidence="1">CBS 508.74</strain>
    </source>
</reference>
<evidence type="ECO:0000313" key="2">
    <source>
        <dbReference type="Proteomes" id="UP001302812"/>
    </source>
</evidence>
<protein>
    <submittedName>
        <fullName evidence="1">Uncharacterized protein</fullName>
    </submittedName>
</protein>
<gene>
    <name evidence="1" type="ORF">N656DRAFT_777165</name>
</gene>
<dbReference type="GeneID" id="89938893"/>
<organism evidence="1 2">
    <name type="scientific">Canariomyces notabilis</name>
    <dbReference type="NCBI Taxonomy" id="2074819"/>
    <lineage>
        <taxon>Eukaryota</taxon>
        <taxon>Fungi</taxon>
        <taxon>Dikarya</taxon>
        <taxon>Ascomycota</taxon>
        <taxon>Pezizomycotina</taxon>
        <taxon>Sordariomycetes</taxon>
        <taxon>Sordariomycetidae</taxon>
        <taxon>Sordariales</taxon>
        <taxon>Chaetomiaceae</taxon>
        <taxon>Canariomyces</taxon>
    </lineage>
</organism>
<comment type="caution">
    <text evidence="1">The sequence shown here is derived from an EMBL/GenBank/DDBJ whole genome shotgun (WGS) entry which is preliminary data.</text>
</comment>
<dbReference type="EMBL" id="MU853337">
    <property type="protein sequence ID" value="KAK4114040.1"/>
    <property type="molecule type" value="Genomic_DNA"/>
</dbReference>
<evidence type="ECO:0000313" key="1">
    <source>
        <dbReference type="EMBL" id="KAK4114040.1"/>
    </source>
</evidence>
<dbReference type="RefSeq" id="XP_064671610.1">
    <property type="nucleotide sequence ID" value="XM_064814768.1"/>
</dbReference>
<dbReference type="Proteomes" id="UP001302812">
    <property type="component" value="Unassembled WGS sequence"/>
</dbReference>
<accession>A0AAN6THM1</accession>
<reference evidence="1" key="2">
    <citation type="submission" date="2023-05" db="EMBL/GenBank/DDBJ databases">
        <authorList>
            <consortium name="Lawrence Berkeley National Laboratory"/>
            <person name="Steindorff A."/>
            <person name="Hensen N."/>
            <person name="Bonometti L."/>
            <person name="Westerberg I."/>
            <person name="Brannstrom I.O."/>
            <person name="Guillou S."/>
            <person name="Cros-Aarteil S."/>
            <person name="Calhoun S."/>
            <person name="Haridas S."/>
            <person name="Kuo A."/>
            <person name="Mondo S."/>
            <person name="Pangilinan J."/>
            <person name="Riley R."/>
            <person name="Labutti K."/>
            <person name="Andreopoulos B."/>
            <person name="Lipzen A."/>
            <person name="Chen C."/>
            <person name="Yanf M."/>
            <person name="Daum C."/>
            <person name="Ng V."/>
            <person name="Clum A."/>
            <person name="Ohm R."/>
            <person name="Martin F."/>
            <person name="Silar P."/>
            <person name="Natvig D."/>
            <person name="Lalanne C."/>
            <person name="Gautier V."/>
            <person name="Ament-Velasquez S.L."/>
            <person name="Kruys A."/>
            <person name="Hutchinson M.I."/>
            <person name="Powell A.J."/>
            <person name="Barry K."/>
            <person name="Miller A.N."/>
            <person name="Grigoriev I.V."/>
            <person name="Debuchy R."/>
            <person name="Gladieux P."/>
            <person name="Thoren M.H."/>
            <person name="Johannesson H."/>
        </authorList>
    </citation>
    <scope>NUCLEOTIDE SEQUENCE</scope>
    <source>
        <strain evidence="1">CBS 508.74</strain>
    </source>
</reference>
<name>A0AAN6THM1_9PEZI</name>
<proteinExistence type="predicted"/>
<dbReference type="AlphaFoldDB" id="A0AAN6THM1"/>
<sequence length="71" mass="7718">MYAVARDRDDKCTSVCGYSTSTPLSRQIGCVGKQKVPIGGQSRAMQLCDRKSYVQPGYAVNSGLLRLVFSV</sequence>
<keyword evidence="2" id="KW-1185">Reference proteome</keyword>